<dbReference type="Proteomes" id="UP000321055">
    <property type="component" value="Unassembled WGS sequence"/>
</dbReference>
<name>A0A5C7VVN9_9PROT</name>
<reference evidence="1 2" key="1">
    <citation type="submission" date="2018-09" db="EMBL/GenBank/DDBJ databases">
        <title>Metagenome Assembled Genomes from an Advanced Water Purification Facility.</title>
        <authorList>
            <person name="Stamps B.W."/>
            <person name="Spear J.R."/>
        </authorList>
    </citation>
    <scope>NUCLEOTIDE SEQUENCE [LARGE SCALE GENOMIC DNA]</scope>
    <source>
        <strain evidence="1">Bin_54_1</strain>
    </source>
</reference>
<dbReference type="EMBL" id="SSFX01000045">
    <property type="protein sequence ID" value="TXI28633.1"/>
    <property type="molecule type" value="Genomic_DNA"/>
</dbReference>
<evidence type="ECO:0000313" key="2">
    <source>
        <dbReference type="Proteomes" id="UP000321055"/>
    </source>
</evidence>
<gene>
    <name evidence="1" type="ORF">E6Q60_06905</name>
</gene>
<comment type="caution">
    <text evidence="1">The sequence shown here is derived from an EMBL/GenBank/DDBJ whole genome shotgun (WGS) entry which is preliminary data.</text>
</comment>
<proteinExistence type="predicted"/>
<dbReference type="AlphaFoldDB" id="A0A5C7VVN9"/>
<sequence length="202" mass="23038">MKSITIVFLLFALIDSAYTMEINVNPRSIISSLDKSLAPELDILRVTTEISSDNHIVFQVKTKGERDHGKEDDYLLLQILHENVYIFLIPINKKQESEILIYQDILDNNYALSREFKRSPSSLIADLNLNRVTNGAEFLIPLDWINFGADFGFDAYTVQADVNKNTLKINKIYDQAGKARKSEKLFSAILLLNKLCAPKRLN</sequence>
<organism evidence="1 2">
    <name type="scientific">Nitrosomonas oligotropha</name>
    <dbReference type="NCBI Taxonomy" id="42354"/>
    <lineage>
        <taxon>Bacteria</taxon>
        <taxon>Pseudomonadati</taxon>
        <taxon>Pseudomonadota</taxon>
        <taxon>Betaproteobacteria</taxon>
        <taxon>Nitrosomonadales</taxon>
        <taxon>Nitrosomonadaceae</taxon>
        <taxon>Nitrosomonas</taxon>
    </lineage>
</organism>
<evidence type="ECO:0000313" key="1">
    <source>
        <dbReference type="EMBL" id="TXI28633.1"/>
    </source>
</evidence>
<protein>
    <submittedName>
        <fullName evidence="1">Uncharacterized protein</fullName>
    </submittedName>
</protein>
<accession>A0A5C7VVN9</accession>